<evidence type="ECO:0000313" key="1">
    <source>
        <dbReference type="EMBL" id="TMS15991.1"/>
    </source>
</evidence>
<sequence>TQSLSPCFPSGSGEKRRAEKILIALLSSTSAPPHSSARLPLLGKGAAESTAHQHIHCSHLPNYIMTHADVLQERFASDNSHKVFWVAYQTLEMLGRKSSAAERQFFGSSRFCF</sequence>
<keyword evidence="2" id="KW-1185">Reference proteome</keyword>
<feature type="non-terminal residue" evidence="1">
    <location>
        <position position="1"/>
    </location>
</feature>
<dbReference type="Proteomes" id="UP000793456">
    <property type="component" value="Chromosome VIII"/>
</dbReference>
<evidence type="ECO:0000313" key="2">
    <source>
        <dbReference type="Proteomes" id="UP000793456"/>
    </source>
</evidence>
<reference evidence="1" key="1">
    <citation type="submission" date="2018-11" db="EMBL/GenBank/DDBJ databases">
        <title>The sequence and de novo assembly of Larimichthys crocea genome using PacBio and Hi-C technologies.</title>
        <authorList>
            <person name="Xu P."/>
            <person name="Chen B."/>
            <person name="Zhou Z."/>
            <person name="Ke Q."/>
            <person name="Wu Y."/>
            <person name="Bai H."/>
            <person name="Pu F."/>
        </authorList>
    </citation>
    <scope>NUCLEOTIDE SEQUENCE</scope>
    <source>
        <tissue evidence="1">Muscle</tissue>
    </source>
</reference>
<proteinExistence type="predicted"/>
<gene>
    <name evidence="1" type="ORF">E3U43_013284</name>
</gene>
<dbReference type="EMBL" id="CM011681">
    <property type="protein sequence ID" value="TMS15991.1"/>
    <property type="molecule type" value="Genomic_DNA"/>
</dbReference>
<comment type="caution">
    <text evidence="1">The sequence shown here is derived from an EMBL/GenBank/DDBJ whole genome shotgun (WGS) entry which is preliminary data.</text>
</comment>
<protein>
    <submittedName>
        <fullName evidence="1">Uncharacterized protein</fullName>
    </submittedName>
</protein>
<name>A0ACD3RAJ3_LARCR</name>
<accession>A0ACD3RAJ3</accession>
<organism evidence="1 2">
    <name type="scientific">Larimichthys crocea</name>
    <name type="common">Large yellow croaker</name>
    <name type="synonym">Pseudosciaena crocea</name>
    <dbReference type="NCBI Taxonomy" id="215358"/>
    <lineage>
        <taxon>Eukaryota</taxon>
        <taxon>Metazoa</taxon>
        <taxon>Chordata</taxon>
        <taxon>Craniata</taxon>
        <taxon>Vertebrata</taxon>
        <taxon>Euteleostomi</taxon>
        <taxon>Actinopterygii</taxon>
        <taxon>Neopterygii</taxon>
        <taxon>Teleostei</taxon>
        <taxon>Neoteleostei</taxon>
        <taxon>Acanthomorphata</taxon>
        <taxon>Eupercaria</taxon>
        <taxon>Sciaenidae</taxon>
        <taxon>Larimichthys</taxon>
    </lineage>
</organism>